<evidence type="ECO:0000313" key="8">
    <source>
        <dbReference type="Proteomes" id="UP000178599"/>
    </source>
</evidence>
<dbReference type="PANTHER" id="PTHR42749">
    <property type="entry name" value="CELL SHAPE-DETERMINING PROTEIN MREB"/>
    <property type="match status" value="1"/>
</dbReference>
<dbReference type="AlphaFoldDB" id="A0A1G2CKW0"/>
<dbReference type="GO" id="GO:0005524">
    <property type="term" value="F:ATP binding"/>
    <property type="evidence" value="ECO:0007669"/>
    <property type="project" value="UniProtKB-KW"/>
</dbReference>
<evidence type="ECO:0000256" key="1">
    <source>
        <dbReference type="ARBA" id="ARBA00022490"/>
    </source>
</evidence>
<evidence type="ECO:0000256" key="4">
    <source>
        <dbReference type="ARBA" id="ARBA00022960"/>
    </source>
</evidence>
<dbReference type="HAMAP" id="MF_02207">
    <property type="entry name" value="MreB"/>
    <property type="match status" value="1"/>
</dbReference>
<dbReference type="Pfam" id="PF06723">
    <property type="entry name" value="MreB_Mbl"/>
    <property type="match status" value="1"/>
</dbReference>
<keyword evidence="4 6" id="KW-0133">Cell shape</keyword>
<keyword evidence="3 6" id="KW-0067">ATP-binding</keyword>
<feature type="binding site" evidence="6">
    <location>
        <begin position="211"/>
        <end position="214"/>
    </location>
    <ligand>
        <name>ATP</name>
        <dbReference type="ChEBI" id="CHEBI:30616"/>
    </ligand>
</feature>
<dbReference type="InterPro" id="IPR004000">
    <property type="entry name" value="Actin"/>
</dbReference>
<dbReference type="CDD" id="cd10225">
    <property type="entry name" value="ASKHA_NBD_MreB-like"/>
    <property type="match status" value="1"/>
</dbReference>
<dbReference type="GO" id="GO:0000902">
    <property type="term" value="P:cell morphogenesis"/>
    <property type="evidence" value="ECO:0007669"/>
    <property type="project" value="InterPro"/>
</dbReference>
<dbReference type="InterPro" id="IPR043129">
    <property type="entry name" value="ATPase_NBD"/>
</dbReference>
<comment type="function">
    <text evidence="6">Forms membrane-associated dynamic filaments that are essential for cell shape determination. Acts by regulating cell wall synthesis and cell elongation, and thus cell shape. A feedback loop between cell geometry and MreB localization may maintain elongated cell shape by targeting cell wall growth to regions of negative cell wall curvature.</text>
</comment>
<keyword evidence="1 6" id="KW-0963">Cytoplasm</keyword>
<evidence type="ECO:0000256" key="3">
    <source>
        <dbReference type="ARBA" id="ARBA00022840"/>
    </source>
</evidence>
<gene>
    <name evidence="6" type="primary">mreB</name>
    <name evidence="7" type="ORF">A2390_02370</name>
</gene>
<evidence type="ECO:0000256" key="5">
    <source>
        <dbReference type="ARBA" id="ARBA00023458"/>
    </source>
</evidence>
<protein>
    <recommendedName>
        <fullName evidence="6">Cell shape-determining protein MreB</fullName>
    </recommendedName>
</protein>
<feature type="binding site" evidence="6">
    <location>
        <begin position="18"/>
        <end position="20"/>
    </location>
    <ligand>
        <name>ATP</name>
        <dbReference type="ChEBI" id="CHEBI:30616"/>
    </ligand>
</feature>
<evidence type="ECO:0000313" key="7">
    <source>
        <dbReference type="EMBL" id="OGZ01999.1"/>
    </source>
</evidence>
<dbReference type="InterPro" id="IPR004753">
    <property type="entry name" value="MreB"/>
</dbReference>
<evidence type="ECO:0000256" key="6">
    <source>
        <dbReference type="HAMAP-Rule" id="MF_02207"/>
    </source>
</evidence>
<accession>A0A1G2CKW0</accession>
<dbReference type="GO" id="GO:0008360">
    <property type="term" value="P:regulation of cell shape"/>
    <property type="evidence" value="ECO:0007669"/>
    <property type="project" value="UniProtKB-UniRule"/>
</dbReference>
<feature type="binding site" evidence="6">
    <location>
        <begin position="291"/>
        <end position="294"/>
    </location>
    <ligand>
        <name>ATP</name>
        <dbReference type="ChEBI" id="CHEBI:30616"/>
    </ligand>
</feature>
<dbReference type="NCBIfam" id="TIGR00904">
    <property type="entry name" value="mreB"/>
    <property type="match status" value="1"/>
</dbReference>
<dbReference type="InterPro" id="IPR056546">
    <property type="entry name" value="MreB_MamK-like"/>
</dbReference>
<name>A0A1G2CKW0_9BACT</name>
<dbReference type="Proteomes" id="UP000178599">
    <property type="component" value="Unassembled WGS sequence"/>
</dbReference>
<dbReference type="GO" id="GO:0005737">
    <property type="term" value="C:cytoplasm"/>
    <property type="evidence" value="ECO:0007669"/>
    <property type="project" value="UniProtKB-SubCell"/>
</dbReference>
<dbReference type="EMBL" id="MHLE01000044">
    <property type="protein sequence ID" value="OGZ01999.1"/>
    <property type="molecule type" value="Genomic_DNA"/>
</dbReference>
<evidence type="ECO:0000256" key="2">
    <source>
        <dbReference type="ARBA" id="ARBA00022741"/>
    </source>
</evidence>
<comment type="subunit">
    <text evidence="6">Forms polymers.</text>
</comment>
<dbReference type="SMART" id="SM00268">
    <property type="entry name" value="ACTIN"/>
    <property type="match status" value="1"/>
</dbReference>
<keyword evidence="2 6" id="KW-0547">Nucleotide-binding</keyword>
<comment type="subcellular location">
    <subcellularLocation>
        <location evidence="6">Cytoplasm</location>
    </subcellularLocation>
    <text evidence="6">Membrane-associated.</text>
</comment>
<reference evidence="7 8" key="1">
    <citation type="journal article" date="2016" name="Nat. Commun.">
        <title>Thousands of microbial genomes shed light on interconnected biogeochemical processes in an aquifer system.</title>
        <authorList>
            <person name="Anantharaman K."/>
            <person name="Brown C.T."/>
            <person name="Hug L.A."/>
            <person name="Sharon I."/>
            <person name="Castelle C.J."/>
            <person name="Probst A.J."/>
            <person name="Thomas B.C."/>
            <person name="Singh A."/>
            <person name="Wilkins M.J."/>
            <person name="Karaoz U."/>
            <person name="Brodie E.L."/>
            <person name="Williams K.H."/>
            <person name="Hubbard S.S."/>
            <person name="Banfield J.F."/>
        </authorList>
    </citation>
    <scope>NUCLEOTIDE SEQUENCE [LARGE SCALE GENOMIC DNA]</scope>
</reference>
<comment type="similarity">
    <text evidence="5 6">Belongs to the FtsA/MreB family.</text>
</comment>
<proteinExistence type="inferred from homology"/>
<dbReference type="PANTHER" id="PTHR42749:SF1">
    <property type="entry name" value="CELL SHAPE-DETERMINING PROTEIN MREB"/>
    <property type="match status" value="1"/>
</dbReference>
<dbReference type="SUPFAM" id="SSF53067">
    <property type="entry name" value="Actin-like ATPase domain"/>
    <property type="match status" value="2"/>
</dbReference>
<dbReference type="Gene3D" id="3.30.420.40">
    <property type="match status" value="3"/>
</dbReference>
<organism evidence="7 8">
    <name type="scientific">Candidatus Liptonbacteria bacterium RIFOXYB1_FULL_36_10</name>
    <dbReference type="NCBI Taxonomy" id="1798654"/>
    <lineage>
        <taxon>Bacteria</taxon>
        <taxon>Candidatus Liptoniibacteriota</taxon>
    </lineage>
</organism>
<comment type="caution">
    <text evidence="7">The sequence shown here is derived from an EMBL/GenBank/DDBJ whole genome shotgun (WGS) entry which is preliminary data.</text>
</comment>
<dbReference type="NCBIfam" id="NF010539">
    <property type="entry name" value="PRK13927.1"/>
    <property type="match status" value="1"/>
</dbReference>
<feature type="binding site" evidence="6">
    <location>
        <begin position="163"/>
        <end position="165"/>
    </location>
    <ligand>
        <name>ATP</name>
        <dbReference type="ChEBI" id="CHEBI:30616"/>
    </ligand>
</feature>
<dbReference type="PRINTS" id="PR01652">
    <property type="entry name" value="SHAPEPROTEIN"/>
</dbReference>
<sequence>MFNPLSYFGKDIGVDLGTANILVYVKGRGIVINEPSISAINNKTNQILAVGEEAKKMLGRTPMHISVIRPLVKGVISDFEVAQEILRHMLRKISPSSSFLNFQKVIIGIPSNLTEVERKSAEDVVIAAGGNKAYLVEEPVAAALGANLPIEEATSNMIVDIGGGTTEIAIISMGGVVVSKSLKIAGDELTSDIVKFVKDEFKLIIGETTAEEIKINIGSVVPGGEKIEMSARGRDVSSGLPREIIIRGSHVRAALSKSVKSIVDSVREIIETAPPELVGDMLKHGIYLSGGGALLRGLDQLIEKETAVSTKIVEEPLTCVVRGIGSIIENYSKLKYILDNPLRPKEIIL</sequence>